<feature type="compositionally biased region" description="Low complexity" evidence="1">
    <location>
        <begin position="111"/>
        <end position="130"/>
    </location>
</feature>
<dbReference type="GeneID" id="9183277"/>
<evidence type="ECO:0000256" key="1">
    <source>
        <dbReference type="SAM" id="MobiDB-lite"/>
    </source>
</evidence>
<feature type="region of interest" description="Disordered" evidence="1">
    <location>
        <begin position="287"/>
        <end position="382"/>
    </location>
</feature>
<sequence length="382" mass="42146">MSFGRRLRKAVSKLICRRGSKPRTDTTLAMIHPSQSFQSRPYETPVGVGASERAQPPPVAQSRSQLEPSQAHRLSATGPDPEPENRNHGESSREEEHVSEENRRQSNLWRSPTNISTSSSDYSNHSISHSLSPATPVPWLGRTLMDSHFVNTPPPTPPGSDSTDGSDPASGEGVKERGHAPLIPQMSFIQRNSSAPDELRTEEALSQLRITDDGRGIVYGQFTPQDSPITGQTPHDIPTNTTFETSYPKPTTLTMVHPQEIEQTTDLLDHEVHTSTAHTRIQPVVAQEHLPTERRPETPTGEVAELTDEETRQDDWEEVWRSEWASNKEGSRKLRTYDKGNGTESKGTDDAPALLVRPKEPGLMEVKGSTAGPSRAPMTPSQ</sequence>
<gene>
    <name evidence="2" type="ORF">GSTUM_00008532001</name>
</gene>
<dbReference type="HOGENOM" id="CLU_723992_0_0_1"/>
<dbReference type="EMBL" id="FN430327">
    <property type="protein sequence ID" value="CAZ84343.1"/>
    <property type="molecule type" value="Genomic_DNA"/>
</dbReference>
<evidence type="ECO:0000313" key="3">
    <source>
        <dbReference type="Proteomes" id="UP000006911"/>
    </source>
</evidence>
<feature type="compositionally biased region" description="Basic and acidic residues" evidence="1">
    <location>
        <begin position="309"/>
        <end position="321"/>
    </location>
</feature>
<accession>D5GIK0</accession>
<feature type="compositionally biased region" description="Basic and acidic residues" evidence="1">
    <location>
        <begin position="329"/>
        <end position="338"/>
    </location>
</feature>
<reference evidence="2 3" key="1">
    <citation type="journal article" date="2010" name="Nature">
        <title>Perigord black truffle genome uncovers evolutionary origins and mechanisms of symbiosis.</title>
        <authorList>
            <person name="Martin F."/>
            <person name="Kohler A."/>
            <person name="Murat C."/>
            <person name="Balestrini R."/>
            <person name="Coutinho P.M."/>
            <person name="Jaillon O."/>
            <person name="Montanini B."/>
            <person name="Morin E."/>
            <person name="Noel B."/>
            <person name="Percudani R."/>
            <person name="Porcel B."/>
            <person name="Rubini A."/>
            <person name="Amicucci A."/>
            <person name="Amselem J."/>
            <person name="Anthouard V."/>
            <person name="Arcioni S."/>
            <person name="Artiguenave F."/>
            <person name="Aury J.M."/>
            <person name="Ballario P."/>
            <person name="Bolchi A."/>
            <person name="Brenna A."/>
            <person name="Brun A."/>
            <person name="Buee M."/>
            <person name="Cantarel B."/>
            <person name="Chevalier G."/>
            <person name="Couloux A."/>
            <person name="Da Silva C."/>
            <person name="Denoeud F."/>
            <person name="Duplessis S."/>
            <person name="Ghignone S."/>
            <person name="Hilselberger B."/>
            <person name="Iotti M."/>
            <person name="Marcais B."/>
            <person name="Mello A."/>
            <person name="Miranda M."/>
            <person name="Pacioni G."/>
            <person name="Quesneville H."/>
            <person name="Riccioni C."/>
            <person name="Ruotolo R."/>
            <person name="Splivallo R."/>
            <person name="Stocchi V."/>
            <person name="Tisserant E."/>
            <person name="Viscomi A.R."/>
            <person name="Zambonelli A."/>
            <person name="Zampieri E."/>
            <person name="Henrissat B."/>
            <person name="Lebrun M.H."/>
            <person name="Paolocci F."/>
            <person name="Bonfante P."/>
            <person name="Ottonello S."/>
            <person name="Wincker P."/>
        </authorList>
    </citation>
    <scope>NUCLEOTIDE SEQUENCE [LARGE SCALE GENOMIC DNA]</scope>
    <source>
        <strain evidence="2 3">Mel28</strain>
    </source>
</reference>
<dbReference type="KEGG" id="tml:GSTUM_00008532001"/>
<evidence type="ECO:0000313" key="2">
    <source>
        <dbReference type="EMBL" id="CAZ84343.1"/>
    </source>
</evidence>
<feature type="compositionally biased region" description="Low complexity" evidence="1">
    <location>
        <begin position="159"/>
        <end position="168"/>
    </location>
</feature>
<feature type="compositionally biased region" description="Basic residues" evidence="1">
    <location>
        <begin position="1"/>
        <end position="21"/>
    </location>
</feature>
<feature type="region of interest" description="Disordered" evidence="1">
    <location>
        <begin position="145"/>
        <end position="184"/>
    </location>
</feature>
<feature type="compositionally biased region" description="Basic and acidic residues" evidence="1">
    <location>
        <begin position="83"/>
        <end position="104"/>
    </location>
</feature>
<feature type="region of interest" description="Disordered" evidence="1">
    <location>
        <begin position="1"/>
        <end position="130"/>
    </location>
</feature>
<name>D5GIK0_TUBMM</name>
<organism evidence="2 3">
    <name type="scientific">Tuber melanosporum (strain Mel28)</name>
    <name type="common">Perigord black truffle</name>
    <dbReference type="NCBI Taxonomy" id="656061"/>
    <lineage>
        <taxon>Eukaryota</taxon>
        <taxon>Fungi</taxon>
        <taxon>Dikarya</taxon>
        <taxon>Ascomycota</taxon>
        <taxon>Pezizomycotina</taxon>
        <taxon>Pezizomycetes</taxon>
        <taxon>Pezizales</taxon>
        <taxon>Tuberaceae</taxon>
        <taxon>Tuber</taxon>
    </lineage>
</organism>
<keyword evidence="3" id="KW-1185">Reference proteome</keyword>
<dbReference type="Proteomes" id="UP000006911">
    <property type="component" value="Unassembled WGS sequence"/>
</dbReference>
<dbReference type="AlphaFoldDB" id="D5GIK0"/>
<protein>
    <submittedName>
        <fullName evidence="2">(Perigord truffle) hypothetical protein</fullName>
    </submittedName>
</protein>
<proteinExistence type="predicted"/>
<dbReference type="RefSeq" id="XP_002840152.1">
    <property type="nucleotide sequence ID" value="XM_002840106.1"/>
</dbReference>
<dbReference type="InParanoid" id="D5GIK0"/>